<evidence type="ECO:0000259" key="1">
    <source>
        <dbReference type="PROSITE" id="PS51186"/>
    </source>
</evidence>
<dbReference type="EMBL" id="MSFO01000001">
    <property type="protein sequence ID" value="PLB53997.1"/>
    <property type="molecule type" value="Genomic_DNA"/>
</dbReference>
<gene>
    <name evidence="2" type="ORF">P170DRAFT_469471</name>
</gene>
<dbReference type="GeneID" id="36560334"/>
<dbReference type="InterPro" id="IPR000182">
    <property type="entry name" value="GNAT_dom"/>
</dbReference>
<accession>A0A2I2GM94</accession>
<dbReference type="VEuPathDB" id="FungiDB:P170DRAFT_469471"/>
<keyword evidence="3" id="KW-1185">Reference proteome</keyword>
<reference evidence="2 3" key="1">
    <citation type="submission" date="2016-12" db="EMBL/GenBank/DDBJ databases">
        <title>The genomes of Aspergillus section Nigri reveals drivers in fungal speciation.</title>
        <authorList>
            <consortium name="DOE Joint Genome Institute"/>
            <person name="Vesth T.C."/>
            <person name="Nybo J."/>
            <person name="Theobald S."/>
            <person name="Brandl J."/>
            <person name="Frisvad J.C."/>
            <person name="Nielsen K.F."/>
            <person name="Lyhne E.K."/>
            <person name="Kogle M.E."/>
            <person name="Kuo A."/>
            <person name="Riley R."/>
            <person name="Clum A."/>
            <person name="Nolan M."/>
            <person name="Lipzen A."/>
            <person name="Salamov A."/>
            <person name="Henrissat B."/>
            <person name="Wiebenga A."/>
            <person name="De Vries R.P."/>
            <person name="Grigoriev I.V."/>
            <person name="Mortensen U.H."/>
            <person name="Andersen M.R."/>
            <person name="Baker S.E."/>
        </authorList>
    </citation>
    <scope>NUCLEOTIDE SEQUENCE [LARGE SCALE GENOMIC DNA]</scope>
    <source>
        <strain evidence="2 3">IBT 23096</strain>
    </source>
</reference>
<protein>
    <recommendedName>
        <fullName evidence="1">N-acetyltransferase domain-containing protein</fullName>
    </recommendedName>
</protein>
<evidence type="ECO:0000313" key="3">
    <source>
        <dbReference type="Proteomes" id="UP000234275"/>
    </source>
</evidence>
<name>A0A2I2GM94_9EURO</name>
<dbReference type="STRING" id="1392250.A0A2I2GM94"/>
<dbReference type="Pfam" id="PF13508">
    <property type="entry name" value="Acetyltransf_7"/>
    <property type="match status" value="1"/>
</dbReference>
<dbReference type="Proteomes" id="UP000234275">
    <property type="component" value="Unassembled WGS sequence"/>
</dbReference>
<dbReference type="PANTHER" id="PTHR42791">
    <property type="entry name" value="GNAT FAMILY ACETYLTRANSFERASE"/>
    <property type="match status" value="1"/>
</dbReference>
<dbReference type="GO" id="GO:0016747">
    <property type="term" value="F:acyltransferase activity, transferring groups other than amino-acyl groups"/>
    <property type="evidence" value="ECO:0007669"/>
    <property type="project" value="InterPro"/>
</dbReference>
<dbReference type="OrthoDB" id="2832510at2759"/>
<comment type="caution">
    <text evidence="2">The sequence shown here is derived from an EMBL/GenBank/DDBJ whole genome shotgun (WGS) entry which is preliminary data.</text>
</comment>
<dbReference type="AlphaFoldDB" id="A0A2I2GM94"/>
<dbReference type="InterPro" id="IPR052523">
    <property type="entry name" value="Trichothecene_AcTrans"/>
</dbReference>
<feature type="domain" description="N-acetyltransferase" evidence="1">
    <location>
        <begin position="76"/>
        <end position="223"/>
    </location>
</feature>
<dbReference type="PANTHER" id="PTHR42791:SF1">
    <property type="entry name" value="N-ACETYLTRANSFERASE DOMAIN-CONTAINING PROTEIN"/>
    <property type="match status" value="1"/>
</dbReference>
<dbReference type="Gene3D" id="3.40.630.30">
    <property type="match status" value="1"/>
</dbReference>
<dbReference type="CDD" id="cd04301">
    <property type="entry name" value="NAT_SF"/>
    <property type="match status" value="1"/>
</dbReference>
<dbReference type="InterPro" id="IPR016181">
    <property type="entry name" value="Acyl_CoA_acyltransferase"/>
</dbReference>
<evidence type="ECO:0000313" key="2">
    <source>
        <dbReference type="EMBL" id="PLB53997.1"/>
    </source>
</evidence>
<dbReference type="SUPFAM" id="SSF55729">
    <property type="entry name" value="Acyl-CoA N-acyltransferases (Nat)"/>
    <property type="match status" value="1"/>
</dbReference>
<sequence>MGLPLGFTLSPIPTSQDAGISMQSIENFAIQTGPDDSLSRLLWPGRTMKKDDQEDADEPFHTVEMLSEPTNFYLWIIDDKANHPVAYAWGQYTTGRTEVEWAQAYAKRYRPEGINKPLMDATSGARFLKRASILGSSDCFIIKELYVLPEYQRRGLGGVLMERMVPKADELGLPGYLESSTVGYGLYIKHGFEEVGRITVDLEQWGGEKGEENTYVLMLRSAERLNV</sequence>
<dbReference type="PROSITE" id="PS51186">
    <property type="entry name" value="GNAT"/>
    <property type="match status" value="1"/>
</dbReference>
<dbReference type="RefSeq" id="XP_024709299.1">
    <property type="nucleotide sequence ID" value="XM_024852636.1"/>
</dbReference>
<proteinExistence type="predicted"/>
<organism evidence="2 3">
    <name type="scientific">Aspergillus steynii IBT 23096</name>
    <dbReference type="NCBI Taxonomy" id="1392250"/>
    <lineage>
        <taxon>Eukaryota</taxon>
        <taxon>Fungi</taxon>
        <taxon>Dikarya</taxon>
        <taxon>Ascomycota</taxon>
        <taxon>Pezizomycotina</taxon>
        <taxon>Eurotiomycetes</taxon>
        <taxon>Eurotiomycetidae</taxon>
        <taxon>Eurotiales</taxon>
        <taxon>Aspergillaceae</taxon>
        <taxon>Aspergillus</taxon>
        <taxon>Aspergillus subgen. Circumdati</taxon>
    </lineage>
</organism>